<feature type="transmembrane region" description="Helical" evidence="1">
    <location>
        <begin position="7"/>
        <end position="24"/>
    </location>
</feature>
<keyword evidence="1" id="KW-0472">Membrane</keyword>
<evidence type="ECO:0000313" key="3">
    <source>
        <dbReference type="EMBL" id="MFD1192201.1"/>
    </source>
</evidence>
<dbReference type="Pfam" id="PF01757">
    <property type="entry name" value="Acyl_transf_3"/>
    <property type="match status" value="1"/>
</dbReference>
<dbReference type="PANTHER" id="PTHR23028">
    <property type="entry name" value="ACETYLTRANSFERASE"/>
    <property type="match status" value="1"/>
</dbReference>
<comment type="caution">
    <text evidence="3">The sequence shown here is derived from an EMBL/GenBank/DDBJ whole genome shotgun (WGS) entry which is preliminary data.</text>
</comment>
<dbReference type="Proteomes" id="UP001597216">
    <property type="component" value="Unassembled WGS sequence"/>
</dbReference>
<dbReference type="RefSeq" id="WP_374343589.1">
    <property type="nucleotide sequence ID" value="NZ_JBHTLQ010000047.1"/>
</dbReference>
<feature type="transmembrane region" description="Helical" evidence="1">
    <location>
        <begin position="85"/>
        <end position="110"/>
    </location>
</feature>
<feature type="transmembrane region" description="Helical" evidence="1">
    <location>
        <begin position="283"/>
        <end position="302"/>
    </location>
</feature>
<feature type="transmembrane region" description="Helical" evidence="1">
    <location>
        <begin position="255"/>
        <end position="271"/>
    </location>
</feature>
<dbReference type="PANTHER" id="PTHR23028:SF131">
    <property type="entry name" value="BLR2367 PROTEIN"/>
    <property type="match status" value="1"/>
</dbReference>
<evidence type="ECO:0000313" key="4">
    <source>
        <dbReference type="Proteomes" id="UP001597216"/>
    </source>
</evidence>
<dbReference type="InterPro" id="IPR002656">
    <property type="entry name" value="Acyl_transf_3_dom"/>
</dbReference>
<feature type="transmembrane region" description="Helical" evidence="1">
    <location>
        <begin position="203"/>
        <end position="220"/>
    </location>
</feature>
<keyword evidence="4" id="KW-1185">Reference proteome</keyword>
<keyword evidence="3" id="KW-0012">Acyltransferase</keyword>
<dbReference type="EC" id="2.3.-.-" evidence="3"/>
<organism evidence="3 4">
    <name type="scientific">Phenylobacterium conjunctum</name>
    <dbReference type="NCBI Taxonomy" id="1298959"/>
    <lineage>
        <taxon>Bacteria</taxon>
        <taxon>Pseudomonadati</taxon>
        <taxon>Pseudomonadota</taxon>
        <taxon>Alphaproteobacteria</taxon>
        <taxon>Caulobacterales</taxon>
        <taxon>Caulobacteraceae</taxon>
        <taxon>Phenylobacterium</taxon>
    </lineage>
</organism>
<keyword evidence="3" id="KW-0808">Transferase</keyword>
<feature type="transmembrane region" description="Helical" evidence="1">
    <location>
        <begin position="232"/>
        <end position="249"/>
    </location>
</feature>
<dbReference type="GO" id="GO:0016746">
    <property type="term" value="F:acyltransferase activity"/>
    <property type="evidence" value="ECO:0007669"/>
    <property type="project" value="UniProtKB-KW"/>
</dbReference>
<name>A0ABW3T5R7_9CAUL</name>
<feature type="transmembrane region" description="Helical" evidence="1">
    <location>
        <begin position="143"/>
        <end position="163"/>
    </location>
</feature>
<keyword evidence="1" id="KW-0812">Transmembrane</keyword>
<evidence type="ECO:0000259" key="2">
    <source>
        <dbReference type="Pfam" id="PF01757"/>
    </source>
</evidence>
<protein>
    <submittedName>
        <fullName evidence="3">Acyltransferase family protein</fullName>
        <ecNumber evidence="3">2.3.-.-</ecNumber>
    </submittedName>
</protein>
<feature type="transmembrane region" description="Helical" evidence="1">
    <location>
        <begin position="170"/>
        <end position="191"/>
    </location>
</feature>
<dbReference type="InterPro" id="IPR050879">
    <property type="entry name" value="Acyltransferase_3"/>
</dbReference>
<feature type="transmembrane region" description="Helical" evidence="1">
    <location>
        <begin position="322"/>
        <end position="342"/>
    </location>
</feature>
<sequence>MTDGQNIRPLTSLRFFAALWVVLYDYWPNLVGAGAALPNLVAKGYLGVELFFVLSGFILSHVYRTSVETGRFRYGSFLWARLARVYPLHIATLVGVGLMAGAASMAGIAVDPNLSAWEALPANLTLTQAWGLSPVAGWNHPSWSISAEWFAYLTFPAFAWAALKLKARPLVAVALAILFMTGLYAAFQALAGFSLTHATIRWGALRIVPCFAYGCALHALWRARPADSRSQALLGAAFSGAGVLMAAAAGAPDTLIVVGLGAIIFFLARLAETGSELLSAAPLVYLGEISYSVYMICIPWRIVFPNLVTRVVELNNDQLPLGLWLVFVASVVPLAALSYHLVEKPARNRMKLMAEAWATRRPSAATA</sequence>
<dbReference type="EMBL" id="JBHTLQ010000047">
    <property type="protein sequence ID" value="MFD1192201.1"/>
    <property type="molecule type" value="Genomic_DNA"/>
</dbReference>
<reference evidence="4" key="1">
    <citation type="journal article" date="2019" name="Int. J. Syst. Evol. Microbiol.">
        <title>The Global Catalogue of Microorganisms (GCM) 10K type strain sequencing project: providing services to taxonomists for standard genome sequencing and annotation.</title>
        <authorList>
            <consortium name="The Broad Institute Genomics Platform"/>
            <consortium name="The Broad Institute Genome Sequencing Center for Infectious Disease"/>
            <person name="Wu L."/>
            <person name="Ma J."/>
        </authorList>
    </citation>
    <scope>NUCLEOTIDE SEQUENCE [LARGE SCALE GENOMIC DNA]</scope>
    <source>
        <strain evidence="4">CCUG 55074</strain>
    </source>
</reference>
<proteinExistence type="predicted"/>
<keyword evidence="1" id="KW-1133">Transmembrane helix</keyword>
<feature type="domain" description="Acyltransferase 3" evidence="2">
    <location>
        <begin position="12"/>
        <end position="338"/>
    </location>
</feature>
<accession>A0ABW3T5R7</accession>
<evidence type="ECO:0000256" key="1">
    <source>
        <dbReference type="SAM" id="Phobius"/>
    </source>
</evidence>
<feature type="transmembrane region" description="Helical" evidence="1">
    <location>
        <begin position="44"/>
        <end position="64"/>
    </location>
</feature>
<gene>
    <name evidence="3" type="ORF">ACFQ27_16560</name>
</gene>